<protein>
    <submittedName>
        <fullName evidence="1">Uncharacterized protein</fullName>
    </submittedName>
</protein>
<keyword evidence="2" id="KW-1185">Reference proteome</keyword>
<organism evidence="1 2">
    <name type="scientific">Sulfurimonas diazotrophicus</name>
    <dbReference type="NCBI Taxonomy" id="3131939"/>
    <lineage>
        <taxon>Bacteria</taxon>
        <taxon>Pseudomonadati</taxon>
        <taxon>Campylobacterota</taxon>
        <taxon>Epsilonproteobacteria</taxon>
        <taxon>Campylobacterales</taxon>
        <taxon>Sulfurimonadaceae</taxon>
        <taxon>Sulfurimonas</taxon>
    </lineage>
</organism>
<dbReference type="EMBL" id="CP147920">
    <property type="protein sequence ID" value="XAU14180.1"/>
    <property type="molecule type" value="Genomic_DNA"/>
</dbReference>
<reference evidence="1 2" key="1">
    <citation type="submission" date="2024-03" db="EMBL/GenBank/DDBJ databases">
        <title>Sulfurimonas sp. HSL3-1.</title>
        <authorList>
            <person name="Wang S."/>
        </authorList>
    </citation>
    <scope>NUCLEOTIDE SEQUENCE [LARGE SCALE GENOMIC DNA]</scope>
    <source>
        <strain evidence="1 2">HSL3-1</strain>
    </source>
</reference>
<dbReference type="Proteomes" id="UP001447842">
    <property type="component" value="Chromosome"/>
</dbReference>
<evidence type="ECO:0000313" key="1">
    <source>
        <dbReference type="EMBL" id="XAU14180.1"/>
    </source>
</evidence>
<sequence length="51" mass="6224">MFECEMIELEDFSFNHLLHHYDDCNCEDMHFNEEFDCIDALADCCEEILWD</sequence>
<gene>
    <name evidence="1" type="ORF">WCY31_07910</name>
</gene>
<evidence type="ECO:0000313" key="2">
    <source>
        <dbReference type="Proteomes" id="UP001447842"/>
    </source>
</evidence>
<accession>A0ABZ3H6L1</accession>
<dbReference type="RefSeq" id="WP_231018384.1">
    <property type="nucleotide sequence ID" value="NZ_CP147920.1"/>
</dbReference>
<proteinExistence type="predicted"/>
<name>A0ABZ3H6L1_9BACT</name>